<reference evidence="1 2" key="1">
    <citation type="submission" date="2017-06" db="EMBL/GenBank/DDBJ databases">
        <title>Draft genome sequence of a variant of Elsinoe murrayae.</title>
        <authorList>
            <person name="Cheng Q."/>
        </authorList>
    </citation>
    <scope>NUCLEOTIDE SEQUENCE [LARGE SCALE GENOMIC DNA]</scope>
    <source>
        <strain evidence="1 2">CQ-2017a</strain>
    </source>
</reference>
<dbReference type="Proteomes" id="UP000243797">
    <property type="component" value="Unassembled WGS sequence"/>
</dbReference>
<sequence length="141" mass="15873">MSGRPVFTQAELQAILEQELAAQRQEYEGRIGNLESDTANAFRMLNSTAQLSDTRQGKVDELKGVVRTMKMVIEDLQRVIQDSEGENVGKEQKLIEMLTHRTATCWELTTEGARLRAEIARRNVTIAELQNEITKLKGGAR</sequence>
<organism evidence="1 2">
    <name type="scientific">Sphaceloma murrayae</name>
    <dbReference type="NCBI Taxonomy" id="2082308"/>
    <lineage>
        <taxon>Eukaryota</taxon>
        <taxon>Fungi</taxon>
        <taxon>Dikarya</taxon>
        <taxon>Ascomycota</taxon>
        <taxon>Pezizomycotina</taxon>
        <taxon>Dothideomycetes</taxon>
        <taxon>Dothideomycetidae</taxon>
        <taxon>Myriangiales</taxon>
        <taxon>Elsinoaceae</taxon>
        <taxon>Sphaceloma</taxon>
    </lineage>
</organism>
<dbReference type="InParanoid" id="A0A2K1QRE2"/>
<proteinExistence type="predicted"/>
<gene>
    <name evidence="1" type="ORF">CAC42_3049</name>
</gene>
<accession>A0A2K1QRE2</accession>
<protein>
    <submittedName>
        <fullName evidence="1">Uncharacterized protein</fullName>
    </submittedName>
</protein>
<evidence type="ECO:0000313" key="2">
    <source>
        <dbReference type="Proteomes" id="UP000243797"/>
    </source>
</evidence>
<evidence type="ECO:0000313" key="1">
    <source>
        <dbReference type="EMBL" id="PNS17654.1"/>
    </source>
</evidence>
<dbReference type="AlphaFoldDB" id="A0A2K1QRE2"/>
<dbReference type="EMBL" id="NKHZ01000049">
    <property type="protein sequence ID" value="PNS17654.1"/>
    <property type="molecule type" value="Genomic_DNA"/>
</dbReference>
<name>A0A2K1QRE2_9PEZI</name>
<comment type="caution">
    <text evidence="1">The sequence shown here is derived from an EMBL/GenBank/DDBJ whole genome shotgun (WGS) entry which is preliminary data.</text>
</comment>
<keyword evidence="2" id="KW-1185">Reference proteome</keyword>